<dbReference type="EMBL" id="BMXY01000005">
    <property type="protein sequence ID" value="GGZ71756.1"/>
    <property type="molecule type" value="Genomic_DNA"/>
</dbReference>
<keyword evidence="6" id="KW-1185">Reference proteome</keyword>
<evidence type="ECO:0000256" key="3">
    <source>
        <dbReference type="SAM" id="MobiDB-lite"/>
    </source>
</evidence>
<sequence>MTTQDDGILDCLIVGAGPGGLTAATYLVRYHRRILVVDAGKSRARWIPTSHNCPGFPRGIHGSTLLQQQREQAVGYGADIEDGCIAQLRRDGDVFEAIAADGRRWRTRYVILATGIVDVMPPLDGLEEGIAAGAVRLCPVCDGYEASDCRVAVYGPLESTVGHALFLRTFSDDVTLIASDDVEAAAAVEDAKTAGIDVLPTPAHLAFDGGKTVAQFDDGREQRYDTLYPTLGSTPNNDLALQLGAELDECGEIVVGEDQQTSVDGVYAVGDVVSALNQIAVAVGHAAIAATKIHNRLPRNWRERRELQPETAQELPSPPGTVAAAVPKPQRD</sequence>
<evidence type="ECO:0000313" key="6">
    <source>
        <dbReference type="Proteomes" id="UP000643403"/>
    </source>
</evidence>
<dbReference type="Pfam" id="PF07992">
    <property type="entry name" value="Pyr_redox_2"/>
    <property type="match status" value="1"/>
</dbReference>
<dbReference type="PRINTS" id="PR00368">
    <property type="entry name" value="FADPNR"/>
</dbReference>
<dbReference type="SUPFAM" id="SSF51905">
    <property type="entry name" value="FAD/NAD(P)-binding domain"/>
    <property type="match status" value="1"/>
</dbReference>
<organism evidence="5 6">
    <name type="scientific">Cognatilysobacter xinjiangensis</name>
    <dbReference type="NCBI Taxonomy" id="546892"/>
    <lineage>
        <taxon>Bacteria</taxon>
        <taxon>Pseudomonadati</taxon>
        <taxon>Pseudomonadota</taxon>
        <taxon>Gammaproteobacteria</taxon>
        <taxon>Lysobacterales</taxon>
        <taxon>Lysobacteraceae</taxon>
        <taxon>Cognatilysobacter</taxon>
    </lineage>
</organism>
<feature type="domain" description="FAD/NAD(P)-binding" evidence="4">
    <location>
        <begin position="10"/>
        <end position="286"/>
    </location>
</feature>
<name>A0ABQ3C7W1_9GAMM</name>
<dbReference type="InterPro" id="IPR036188">
    <property type="entry name" value="FAD/NAD-bd_sf"/>
</dbReference>
<dbReference type="Gene3D" id="3.50.50.60">
    <property type="entry name" value="FAD/NAD(P)-binding domain"/>
    <property type="match status" value="2"/>
</dbReference>
<reference evidence="6" key="1">
    <citation type="journal article" date="2019" name="Int. J. Syst. Evol. Microbiol.">
        <title>The Global Catalogue of Microorganisms (GCM) 10K type strain sequencing project: providing services to taxonomists for standard genome sequencing and annotation.</title>
        <authorList>
            <consortium name="The Broad Institute Genomics Platform"/>
            <consortium name="The Broad Institute Genome Sequencing Center for Infectious Disease"/>
            <person name="Wu L."/>
            <person name="Ma J."/>
        </authorList>
    </citation>
    <scope>NUCLEOTIDE SEQUENCE [LARGE SCALE GENOMIC DNA]</scope>
    <source>
        <strain evidence="6">KCTC 22558</strain>
    </source>
</reference>
<feature type="region of interest" description="Disordered" evidence="3">
    <location>
        <begin position="305"/>
        <end position="332"/>
    </location>
</feature>
<dbReference type="InterPro" id="IPR050097">
    <property type="entry name" value="Ferredoxin-NADP_redctase_2"/>
</dbReference>
<accession>A0ABQ3C7W1</accession>
<evidence type="ECO:0000259" key="4">
    <source>
        <dbReference type="Pfam" id="PF07992"/>
    </source>
</evidence>
<dbReference type="RefSeq" id="WP_229790830.1">
    <property type="nucleotide sequence ID" value="NZ_BMXY01000005.1"/>
</dbReference>
<dbReference type="PRINTS" id="PR00469">
    <property type="entry name" value="PNDRDTASEII"/>
</dbReference>
<proteinExistence type="predicted"/>
<keyword evidence="1" id="KW-0285">Flavoprotein</keyword>
<dbReference type="PANTHER" id="PTHR48105">
    <property type="entry name" value="THIOREDOXIN REDUCTASE 1-RELATED-RELATED"/>
    <property type="match status" value="1"/>
</dbReference>
<dbReference type="Proteomes" id="UP000643403">
    <property type="component" value="Unassembled WGS sequence"/>
</dbReference>
<evidence type="ECO:0000256" key="1">
    <source>
        <dbReference type="ARBA" id="ARBA00022630"/>
    </source>
</evidence>
<evidence type="ECO:0000313" key="5">
    <source>
        <dbReference type="EMBL" id="GGZ71756.1"/>
    </source>
</evidence>
<evidence type="ECO:0000256" key="2">
    <source>
        <dbReference type="ARBA" id="ARBA00023002"/>
    </source>
</evidence>
<dbReference type="InterPro" id="IPR023753">
    <property type="entry name" value="FAD/NAD-binding_dom"/>
</dbReference>
<gene>
    <name evidence="5" type="ORF">GCM10008101_27490</name>
</gene>
<protein>
    <submittedName>
        <fullName evidence="5">Pyridine nucleotide-disulfide oxidoreductase</fullName>
    </submittedName>
</protein>
<keyword evidence="2" id="KW-0560">Oxidoreductase</keyword>
<comment type="caution">
    <text evidence="5">The sequence shown here is derived from an EMBL/GenBank/DDBJ whole genome shotgun (WGS) entry which is preliminary data.</text>
</comment>